<dbReference type="SUPFAM" id="SSF52540">
    <property type="entry name" value="P-loop containing nucleoside triphosphate hydrolases"/>
    <property type="match status" value="1"/>
</dbReference>
<dbReference type="OMA" id="ENTYEFA"/>
<feature type="compositionally biased region" description="Basic residues" evidence="2">
    <location>
        <begin position="874"/>
        <end position="888"/>
    </location>
</feature>
<keyword evidence="1" id="KW-0175">Coiled coil</keyword>
<dbReference type="OrthoDB" id="4089164at2759"/>
<evidence type="ECO:0008006" key="5">
    <source>
        <dbReference type="Google" id="ProtNLM"/>
    </source>
</evidence>
<dbReference type="KEGG" id="spaa:SPAPADRAFT_49118"/>
<dbReference type="RefSeq" id="XP_007373621.1">
    <property type="nucleotide sequence ID" value="XM_007373559.1"/>
</dbReference>
<dbReference type="Proteomes" id="UP000000709">
    <property type="component" value="Unassembled WGS sequence"/>
</dbReference>
<dbReference type="EMBL" id="GL996500">
    <property type="protein sequence ID" value="EGW34037.1"/>
    <property type="molecule type" value="Genomic_DNA"/>
</dbReference>
<dbReference type="HOGENOM" id="CLU_320333_0_0_1"/>
<evidence type="ECO:0000313" key="3">
    <source>
        <dbReference type="EMBL" id="EGW34037.1"/>
    </source>
</evidence>
<organism evidence="4">
    <name type="scientific">Spathaspora passalidarum (strain NRRL Y-27907 / 11-Y1)</name>
    <dbReference type="NCBI Taxonomy" id="619300"/>
    <lineage>
        <taxon>Eukaryota</taxon>
        <taxon>Fungi</taxon>
        <taxon>Dikarya</taxon>
        <taxon>Ascomycota</taxon>
        <taxon>Saccharomycotina</taxon>
        <taxon>Pichiomycetes</taxon>
        <taxon>Debaryomycetaceae</taxon>
        <taxon>Spathaspora</taxon>
    </lineage>
</organism>
<feature type="region of interest" description="Disordered" evidence="2">
    <location>
        <begin position="839"/>
        <end position="906"/>
    </location>
</feature>
<keyword evidence="4" id="KW-1185">Reference proteome</keyword>
<reference evidence="3 4" key="1">
    <citation type="journal article" date="2011" name="Proc. Natl. Acad. Sci. U.S.A.">
        <title>Comparative genomics of xylose-fermenting fungi for enhanced biofuel production.</title>
        <authorList>
            <person name="Wohlbach D.J."/>
            <person name="Kuo A."/>
            <person name="Sato T.K."/>
            <person name="Potts K.M."/>
            <person name="Salamov A.A."/>
            <person name="LaButti K.M."/>
            <person name="Sun H."/>
            <person name="Clum A."/>
            <person name="Pangilinan J.L."/>
            <person name="Lindquist E.A."/>
            <person name="Lucas S."/>
            <person name="Lapidus A."/>
            <person name="Jin M."/>
            <person name="Gunawan C."/>
            <person name="Balan V."/>
            <person name="Dale B.E."/>
            <person name="Jeffries T.W."/>
            <person name="Zinkel R."/>
            <person name="Barry K.W."/>
            <person name="Grigoriev I.V."/>
            <person name="Gasch A.P."/>
        </authorList>
    </citation>
    <scope>NUCLEOTIDE SEQUENCE [LARGE SCALE GENOMIC DNA]</scope>
    <source>
        <strain evidence="4">NRRL Y-27907 / 11-Y1</strain>
    </source>
</reference>
<evidence type="ECO:0000256" key="2">
    <source>
        <dbReference type="SAM" id="MobiDB-lite"/>
    </source>
</evidence>
<dbReference type="STRING" id="619300.G3AJY6"/>
<dbReference type="PANTHER" id="PTHR23159:SF31">
    <property type="entry name" value="CENTROSOME-ASSOCIATED PROTEIN CEP250 ISOFORM X1"/>
    <property type="match status" value="1"/>
</dbReference>
<accession>G3AJY6</accession>
<name>G3AJY6_SPAPN</name>
<feature type="coiled-coil region" evidence="1">
    <location>
        <begin position="489"/>
        <end position="727"/>
    </location>
</feature>
<evidence type="ECO:0000313" key="4">
    <source>
        <dbReference type="Proteomes" id="UP000000709"/>
    </source>
</evidence>
<dbReference type="InParanoid" id="G3AJY6"/>
<dbReference type="PANTHER" id="PTHR23159">
    <property type="entry name" value="CENTROSOMAL PROTEIN 2"/>
    <property type="match status" value="1"/>
</dbReference>
<dbReference type="InterPro" id="IPR027417">
    <property type="entry name" value="P-loop_NTPase"/>
</dbReference>
<gene>
    <name evidence="3" type="ORF">SPAPADRAFT_49118</name>
</gene>
<dbReference type="GeneID" id="18871306"/>
<proteinExistence type="predicted"/>
<dbReference type="eggNOG" id="ENOG502S8HK">
    <property type="taxonomic scope" value="Eukaryota"/>
</dbReference>
<protein>
    <recommendedName>
        <fullName evidence="5">Kinesin motor domain-containing protein</fullName>
    </recommendedName>
</protein>
<feature type="compositionally biased region" description="Low complexity" evidence="2">
    <location>
        <begin position="855"/>
        <end position="873"/>
    </location>
</feature>
<dbReference type="AlphaFoldDB" id="G3AJY6"/>
<dbReference type="FunCoup" id="G3AJY6">
    <property type="interactions" value="327"/>
</dbReference>
<evidence type="ECO:0000256" key="1">
    <source>
        <dbReference type="SAM" id="Coils"/>
    </source>
</evidence>
<sequence>MSSIPLYLKIKGGSSTEGEFIPSHFSQTSPCSIEFNETQYDFAHIYNEQDTDYHHLLTNDRSSCVILIGPTGSGKTTMIKQLAAGKIKSFAPVGPPPVGSLVPPQAFVTAFEITNNKYILDLFDDNLHRRIPLFNYESQLKREKVNEDTLKHIFKKRLSQATEFNPNSSRSCLVITFYYQNHRTTLIDLMGNERNNVFANTNISSITQLLATKQNVGRSNNLVTNMIFKNHEIQMVMTLDPRGDAGLIKSTLTNVANLLNNFKLSSPVKAAATSRVPSYARPTASSKTLTKVAVPRKTVLAPKRPVPTRAIPKRTIVVKRPSSSYIPPSSPIKQRRLDEIAKLEQTIENLQSLNSQLQQQLNEISTKQDMNEHSQIIDLRAQIESQREKFVNHVNEIKSDFVNIKTESSILGNSFQSIGQNLDLISQKLTEAESSIQQKDEFITKLQKELDEQSRSLTSYESEVFRLKTESEDNKSAATETMDKMIHTKVQLTERVTDLQAQLDAKEDAIIKLNEELDVKSKLVHELQDLITKNSQKIEMLENEVVILKNQVELKTQQFEELDEIKNESESKGCQIEALNTDCNRYMEEIEVLQKKLVEQEQNSSNIEQSNIDSKAEHEQQVEILNQEIQLKSNELADMHEQLEKLKADHELELSQEKKSHCDAKSKWKQSVEELQHKNSKKKEEIEKLKKEVQARDDTIKSAASELEQKIQEISNLKSQINDYDLEQTHLKDLVERNHKSIQDWENKYNDMVSLKDDELKKLHEQLDYSTGDQLLNEMNLVYPRFNPEEIYQDGLTDDMTINFKPPSDMTTVLKPASDIITILNPAQSDVALKPDVNTTLKPPKNDASKILKPSTKLNSSPSRPSSKLGSSPLKRHSSVSPKKKRKNPNLESIKAKYQKLGSPLA</sequence>
<feature type="coiled-coil region" evidence="1">
    <location>
        <begin position="333"/>
        <end position="370"/>
    </location>
</feature>